<dbReference type="Pfam" id="PF13439">
    <property type="entry name" value="Glyco_transf_4"/>
    <property type="match status" value="1"/>
</dbReference>
<keyword evidence="2" id="KW-0328">Glycosyltransferase</keyword>
<dbReference type="Gene3D" id="3.40.50.2000">
    <property type="entry name" value="Glycogen Phosphorylase B"/>
    <property type="match status" value="2"/>
</dbReference>
<dbReference type="EC" id="2.4.1.-" evidence="2"/>
<accession>A0A2K8KKD6</accession>
<dbReference type="EMBL" id="CP011797">
    <property type="protein sequence ID" value="ATX75440.1"/>
    <property type="molecule type" value="Genomic_DNA"/>
</dbReference>
<dbReference type="Proteomes" id="UP000229757">
    <property type="component" value="Chromosome"/>
</dbReference>
<evidence type="ECO:0000259" key="1">
    <source>
        <dbReference type="Pfam" id="PF13439"/>
    </source>
</evidence>
<name>A0A2K8KKD6_9GAMM</name>
<dbReference type="RefSeq" id="WP_100255844.1">
    <property type="nucleotide sequence ID" value="NZ_CP011797.1"/>
</dbReference>
<reference evidence="2 3" key="1">
    <citation type="journal article" date="2017" name="Environ. Microbiol.">
        <title>Genomic and physiological analyses of 'Reinekea forsetii' reveal a versatile opportunistic lifestyle during spring algae blooms.</title>
        <authorList>
            <person name="Avci B."/>
            <person name="Hahnke R.L."/>
            <person name="Chafee M."/>
            <person name="Fischer T."/>
            <person name="Gruber-Vodicka H."/>
            <person name="Tegetmeyer H.E."/>
            <person name="Harder J."/>
            <person name="Fuchs B.M."/>
            <person name="Amann R.I."/>
            <person name="Teeling H."/>
        </authorList>
    </citation>
    <scope>NUCLEOTIDE SEQUENCE [LARGE SCALE GENOMIC DNA]</scope>
    <source>
        <strain evidence="2 3">Hel1_31_D35</strain>
    </source>
</reference>
<keyword evidence="2" id="KW-0808">Transferase</keyword>
<dbReference type="CDD" id="cd03811">
    <property type="entry name" value="GT4_GT28_WabH-like"/>
    <property type="match status" value="1"/>
</dbReference>
<keyword evidence="3" id="KW-1185">Reference proteome</keyword>
<evidence type="ECO:0000313" key="3">
    <source>
        <dbReference type="Proteomes" id="UP000229757"/>
    </source>
</evidence>
<dbReference type="PANTHER" id="PTHR12526:SF636">
    <property type="entry name" value="BLL3647 PROTEIN"/>
    <property type="match status" value="1"/>
</dbReference>
<dbReference type="KEGG" id="rfo:REIFOR_00263"/>
<dbReference type="GO" id="GO:0016757">
    <property type="term" value="F:glycosyltransferase activity"/>
    <property type="evidence" value="ECO:0007669"/>
    <property type="project" value="UniProtKB-KW"/>
</dbReference>
<dbReference type="AlphaFoldDB" id="A0A2K8KKD6"/>
<organism evidence="2 3">
    <name type="scientific">Reinekea forsetii</name>
    <dbReference type="NCBI Taxonomy" id="1336806"/>
    <lineage>
        <taxon>Bacteria</taxon>
        <taxon>Pseudomonadati</taxon>
        <taxon>Pseudomonadota</taxon>
        <taxon>Gammaproteobacteria</taxon>
        <taxon>Oceanospirillales</taxon>
        <taxon>Saccharospirillaceae</taxon>
        <taxon>Reinekea</taxon>
    </lineage>
</organism>
<gene>
    <name evidence="2" type="ORF">REIFOR_00263</name>
</gene>
<dbReference type="SUPFAM" id="SSF53756">
    <property type="entry name" value="UDP-Glycosyltransferase/glycogen phosphorylase"/>
    <property type="match status" value="1"/>
</dbReference>
<protein>
    <submittedName>
        <fullName evidence="2">Glycosyltransferase, GT4 family</fullName>
        <ecNumber evidence="2">2.4.1.-</ecNumber>
    </submittedName>
</protein>
<dbReference type="InterPro" id="IPR028098">
    <property type="entry name" value="Glyco_trans_4-like_N"/>
</dbReference>
<evidence type="ECO:0000313" key="2">
    <source>
        <dbReference type="EMBL" id="ATX75440.1"/>
    </source>
</evidence>
<dbReference type="PANTHER" id="PTHR12526">
    <property type="entry name" value="GLYCOSYLTRANSFERASE"/>
    <property type="match status" value="1"/>
</dbReference>
<sequence length="365" mass="40275">MSNLAPGTRLRVLHILSGDLWAGAEAQAHTLLKNLRPLCDVSAILLNEGELANRLRADDIDVTILNEARLSSRKIFTSLRAHIRQLKPDVVHTHRQKENILGALANATTLRALCVRTVHGAPEFSGNWRTRLQRSLERWVGQHYQALFIAVSHELKDQLSIDYPGHRISTVPNGVDVAVLRAQVGPVDFRAVHPNKKHLGIIGRLVPVKRIDIFLEIAARLRQENNSDFQFHIIGDGPARPLLEGQVRDLNIGDRVTFHGHRDDIPSIIAALDAVLICSDHEGLPMVALETLALDTLLIAHNIGGLSELADYNTALLTRPNSPASYYKTLTGIADFSLATENFSHHAKKNSEQTMALYSAMTAGP</sequence>
<feature type="domain" description="Glycosyltransferase subfamily 4-like N-terminal" evidence="1">
    <location>
        <begin position="23"/>
        <end position="178"/>
    </location>
</feature>
<dbReference type="OrthoDB" id="9775208at2"/>
<proteinExistence type="predicted"/>
<dbReference type="Pfam" id="PF13692">
    <property type="entry name" value="Glyco_trans_1_4"/>
    <property type="match status" value="1"/>
</dbReference>